<organism evidence="14 15">
    <name type="scientific">Rosa chinensis</name>
    <name type="common">China rose</name>
    <dbReference type="NCBI Taxonomy" id="74649"/>
    <lineage>
        <taxon>Eukaryota</taxon>
        <taxon>Viridiplantae</taxon>
        <taxon>Streptophyta</taxon>
        <taxon>Embryophyta</taxon>
        <taxon>Tracheophyta</taxon>
        <taxon>Spermatophyta</taxon>
        <taxon>Magnoliopsida</taxon>
        <taxon>eudicotyledons</taxon>
        <taxon>Gunneridae</taxon>
        <taxon>Pentapetalae</taxon>
        <taxon>rosids</taxon>
        <taxon>fabids</taxon>
        <taxon>Rosales</taxon>
        <taxon>Rosaceae</taxon>
        <taxon>Rosoideae</taxon>
        <taxon>Rosoideae incertae sedis</taxon>
        <taxon>Rosa</taxon>
    </lineage>
</organism>
<evidence type="ECO:0000256" key="2">
    <source>
        <dbReference type="ARBA" id="ARBA00010617"/>
    </source>
</evidence>
<evidence type="ECO:0000256" key="7">
    <source>
        <dbReference type="ARBA" id="ARBA00023002"/>
    </source>
</evidence>
<dbReference type="InterPro" id="IPR002401">
    <property type="entry name" value="Cyt_P450_E_grp-I"/>
</dbReference>
<protein>
    <submittedName>
        <fullName evidence="14">Putative secologanin synthase</fullName>
        <ecNumber evidence="14">1.14.19.62</ecNumber>
    </submittedName>
</protein>
<evidence type="ECO:0000256" key="8">
    <source>
        <dbReference type="ARBA" id="ARBA00023004"/>
    </source>
</evidence>
<dbReference type="Gene3D" id="1.10.630.10">
    <property type="entry name" value="Cytochrome P450"/>
    <property type="match status" value="1"/>
</dbReference>
<evidence type="ECO:0000256" key="13">
    <source>
        <dbReference type="SAM" id="Phobius"/>
    </source>
</evidence>
<keyword evidence="7 12" id="KW-0560">Oxidoreductase</keyword>
<dbReference type="GO" id="GO:0016020">
    <property type="term" value="C:membrane"/>
    <property type="evidence" value="ECO:0007669"/>
    <property type="project" value="UniProtKB-SubCell"/>
</dbReference>
<keyword evidence="5 11" id="KW-0479">Metal-binding</keyword>
<dbReference type="PROSITE" id="PS00086">
    <property type="entry name" value="CYTOCHROME_P450"/>
    <property type="match status" value="1"/>
</dbReference>
<keyword evidence="6 13" id="KW-1133">Transmembrane helix</keyword>
<feature type="binding site" description="axial binding residue" evidence="11">
    <location>
        <position position="471"/>
    </location>
    <ligand>
        <name>heme</name>
        <dbReference type="ChEBI" id="CHEBI:30413"/>
    </ligand>
    <ligandPart>
        <name>Fe</name>
        <dbReference type="ChEBI" id="CHEBI:18248"/>
    </ligandPart>
</feature>
<dbReference type="STRING" id="74649.A0A2P6Q9H9"/>
<dbReference type="SUPFAM" id="SSF48264">
    <property type="entry name" value="Cytochrome P450"/>
    <property type="match status" value="1"/>
</dbReference>
<comment type="similarity">
    <text evidence="2 12">Belongs to the cytochrome P450 family.</text>
</comment>
<keyword evidence="8 11" id="KW-0408">Iron</keyword>
<dbReference type="PRINTS" id="PR00385">
    <property type="entry name" value="P450"/>
</dbReference>
<evidence type="ECO:0000256" key="9">
    <source>
        <dbReference type="ARBA" id="ARBA00023033"/>
    </source>
</evidence>
<dbReference type="AlphaFoldDB" id="A0A2P6Q9H9"/>
<dbReference type="GO" id="GO:0020037">
    <property type="term" value="F:heme binding"/>
    <property type="evidence" value="ECO:0007669"/>
    <property type="project" value="InterPro"/>
</dbReference>
<evidence type="ECO:0000256" key="4">
    <source>
        <dbReference type="ARBA" id="ARBA00022692"/>
    </source>
</evidence>
<dbReference type="InterPro" id="IPR017972">
    <property type="entry name" value="Cyt_P450_CS"/>
</dbReference>
<keyword evidence="10 13" id="KW-0472">Membrane</keyword>
<comment type="subcellular location">
    <subcellularLocation>
        <location evidence="1">Membrane</location>
        <topology evidence="1">Single-pass membrane protein</topology>
    </subcellularLocation>
</comment>
<gene>
    <name evidence="14" type="ORF">RchiOBHm_Chr5g0028821</name>
</gene>
<reference evidence="14 15" key="1">
    <citation type="journal article" date="2018" name="Nat. Genet.">
        <title>The Rosa genome provides new insights in the design of modern roses.</title>
        <authorList>
            <person name="Bendahmane M."/>
        </authorList>
    </citation>
    <scope>NUCLEOTIDE SEQUENCE [LARGE SCALE GENOMIC DNA]</scope>
    <source>
        <strain evidence="15">cv. Old Blush</strain>
    </source>
</reference>
<dbReference type="InterPro" id="IPR050665">
    <property type="entry name" value="Cytochrome_P450_Monooxygen"/>
</dbReference>
<sequence>MEVTVATRVALSLVFVSIIVRWVWSLLDWVWLKPKKLERCLRQQGFKGNSYRLLYGDMKENAIMLKQAKSKPMNLSTSHDIAPRVTPLLDKTVKTYGKNSFVWIGPVPRVNIMNPEDLKDIFAKHTDFQKPALNPLTKLLATGLANYEGEKWAKHRRIINPTFHSEKLKRMLPAFYQSCNDMIKEWETAVSNQSSSSAFDVWPSLQNLTADVISRTAFGSSYHEGRKIFELLKEQAIYAIKTLQSVYIPGWRFVPTKMNKRMKQIDEEIRGLLKGIINKREQAIMAGEATKDDLLGALMESNLKDIQDHGKNNKNVGMSIEDVIEECKLFYFAGQETTSVLLVWTMVLLCQNQNWQDQAREEVLQVFGMNKPDFDGLTHLKVVTMILLEVLRLYPAVVVLSRTTHKKIQLGKFTLPAGVEIGLPTLLIHHDKEMWGDDAKEFKPERFSEGVSKATKSQLSFFPFGGGPRICIGQNFAMTEAKLALALILQHFTFELSPSYVHAPSNIITLQPQYGASIMLHKR</sequence>
<dbReference type="OMA" id="MDMRYLE"/>
<evidence type="ECO:0000256" key="11">
    <source>
        <dbReference type="PIRSR" id="PIRSR602401-1"/>
    </source>
</evidence>
<evidence type="ECO:0000256" key="12">
    <source>
        <dbReference type="RuleBase" id="RU000461"/>
    </source>
</evidence>
<keyword evidence="4 13" id="KW-0812">Transmembrane</keyword>
<name>A0A2P6Q9H9_ROSCH</name>
<comment type="cofactor">
    <cofactor evidence="11">
        <name>heme</name>
        <dbReference type="ChEBI" id="CHEBI:30413"/>
    </cofactor>
</comment>
<evidence type="ECO:0000256" key="3">
    <source>
        <dbReference type="ARBA" id="ARBA00022617"/>
    </source>
</evidence>
<dbReference type="EMBL" id="PDCK01000043">
    <property type="protein sequence ID" value="PRQ30823.1"/>
    <property type="molecule type" value="Genomic_DNA"/>
</dbReference>
<dbReference type="PANTHER" id="PTHR24282">
    <property type="entry name" value="CYTOCHROME P450 FAMILY MEMBER"/>
    <property type="match status" value="1"/>
</dbReference>
<dbReference type="EC" id="1.14.19.62" evidence="14"/>
<evidence type="ECO:0000256" key="10">
    <source>
        <dbReference type="ARBA" id="ARBA00023136"/>
    </source>
</evidence>
<dbReference type="PANTHER" id="PTHR24282:SF255">
    <property type="entry name" value="CYTOCHROME P450 72A11-RELATED"/>
    <property type="match status" value="1"/>
</dbReference>
<comment type="caution">
    <text evidence="14">The sequence shown here is derived from an EMBL/GenBank/DDBJ whole genome shotgun (WGS) entry which is preliminary data.</text>
</comment>
<keyword evidence="3 11" id="KW-0349">Heme</keyword>
<dbReference type="PRINTS" id="PR00463">
    <property type="entry name" value="EP450I"/>
</dbReference>
<dbReference type="FunFam" id="1.10.630.10:FF:000029">
    <property type="entry name" value="Cytochrome P450 734A1"/>
    <property type="match status" value="1"/>
</dbReference>
<dbReference type="Proteomes" id="UP000238479">
    <property type="component" value="Chromosome 5"/>
</dbReference>
<dbReference type="GO" id="GO:0005506">
    <property type="term" value="F:iron ion binding"/>
    <property type="evidence" value="ECO:0007669"/>
    <property type="project" value="InterPro"/>
</dbReference>
<evidence type="ECO:0000256" key="5">
    <source>
        <dbReference type="ARBA" id="ARBA00022723"/>
    </source>
</evidence>
<dbReference type="InterPro" id="IPR036396">
    <property type="entry name" value="Cyt_P450_sf"/>
</dbReference>
<dbReference type="InterPro" id="IPR001128">
    <property type="entry name" value="Cyt_P450"/>
</dbReference>
<dbReference type="Pfam" id="PF00067">
    <property type="entry name" value="p450"/>
    <property type="match status" value="1"/>
</dbReference>
<dbReference type="GO" id="GO:0016705">
    <property type="term" value="F:oxidoreductase activity, acting on paired donors, with incorporation or reduction of molecular oxygen"/>
    <property type="evidence" value="ECO:0007669"/>
    <property type="project" value="InterPro"/>
</dbReference>
<evidence type="ECO:0000313" key="15">
    <source>
        <dbReference type="Proteomes" id="UP000238479"/>
    </source>
</evidence>
<proteinExistence type="inferred from homology"/>
<dbReference type="OrthoDB" id="1470350at2759"/>
<keyword evidence="15" id="KW-1185">Reference proteome</keyword>
<accession>A0A2P6Q9H9</accession>
<keyword evidence="9 12" id="KW-0503">Monooxygenase</keyword>
<dbReference type="GO" id="GO:0004497">
    <property type="term" value="F:monooxygenase activity"/>
    <property type="evidence" value="ECO:0007669"/>
    <property type="project" value="UniProtKB-KW"/>
</dbReference>
<evidence type="ECO:0000256" key="1">
    <source>
        <dbReference type="ARBA" id="ARBA00004167"/>
    </source>
</evidence>
<dbReference type="Gramene" id="PRQ30823">
    <property type="protein sequence ID" value="PRQ30823"/>
    <property type="gene ID" value="RchiOBHm_Chr5g0028821"/>
</dbReference>
<evidence type="ECO:0000313" key="14">
    <source>
        <dbReference type="EMBL" id="PRQ30823.1"/>
    </source>
</evidence>
<dbReference type="CDD" id="cd20642">
    <property type="entry name" value="CYP72"/>
    <property type="match status" value="1"/>
</dbReference>
<evidence type="ECO:0000256" key="6">
    <source>
        <dbReference type="ARBA" id="ARBA00022989"/>
    </source>
</evidence>
<feature type="transmembrane region" description="Helical" evidence="13">
    <location>
        <begin position="12"/>
        <end position="32"/>
    </location>
</feature>
<dbReference type="GO" id="GO:0050616">
    <property type="term" value="F:secologanin synthase activity"/>
    <property type="evidence" value="ECO:0007669"/>
    <property type="project" value="UniProtKB-EC"/>
</dbReference>